<sequence length="9" mass="1160">MAYSRNKQY</sequence>
<name>A0A0A8Z4L7_ARUDO</name>
<organism evidence="1">
    <name type="scientific">Arundo donax</name>
    <name type="common">Giant reed</name>
    <name type="synonym">Donax arundinaceus</name>
    <dbReference type="NCBI Taxonomy" id="35708"/>
    <lineage>
        <taxon>Eukaryota</taxon>
        <taxon>Viridiplantae</taxon>
        <taxon>Streptophyta</taxon>
        <taxon>Embryophyta</taxon>
        <taxon>Tracheophyta</taxon>
        <taxon>Spermatophyta</taxon>
        <taxon>Magnoliopsida</taxon>
        <taxon>Liliopsida</taxon>
        <taxon>Poales</taxon>
        <taxon>Poaceae</taxon>
        <taxon>PACMAD clade</taxon>
        <taxon>Arundinoideae</taxon>
        <taxon>Arundineae</taxon>
        <taxon>Arundo</taxon>
    </lineage>
</organism>
<protein>
    <submittedName>
        <fullName evidence="1">Uncharacterized protein</fullName>
    </submittedName>
</protein>
<reference evidence="1" key="1">
    <citation type="submission" date="2014-09" db="EMBL/GenBank/DDBJ databases">
        <authorList>
            <person name="Magalhaes I.L.F."/>
            <person name="Oliveira U."/>
            <person name="Santos F.R."/>
            <person name="Vidigal T.H.D.A."/>
            <person name="Brescovit A.D."/>
            <person name="Santos A.J."/>
        </authorList>
    </citation>
    <scope>NUCLEOTIDE SEQUENCE</scope>
    <source>
        <tissue evidence="1">Shoot tissue taken approximately 20 cm above the soil surface</tissue>
    </source>
</reference>
<proteinExistence type="predicted"/>
<accession>A0A0A8Z4L7</accession>
<evidence type="ECO:0000313" key="1">
    <source>
        <dbReference type="EMBL" id="JAD29802.1"/>
    </source>
</evidence>
<reference evidence="1" key="2">
    <citation type="journal article" date="2015" name="Data Brief">
        <title>Shoot transcriptome of the giant reed, Arundo donax.</title>
        <authorList>
            <person name="Barrero R.A."/>
            <person name="Guerrero F.D."/>
            <person name="Moolhuijzen P."/>
            <person name="Goolsby J.A."/>
            <person name="Tidwell J."/>
            <person name="Bellgard S.E."/>
            <person name="Bellgard M.I."/>
        </authorList>
    </citation>
    <scope>NUCLEOTIDE SEQUENCE</scope>
    <source>
        <tissue evidence="1">Shoot tissue taken approximately 20 cm above the soil surface</tissue>
    </source>
</reference>
<dbReference type="EMBL" id="GBRH01268093">
    <property type="protein sequence ID" value="JAD29802.1"/>
    <property type="molecule type" value="Transcribed_RNA"/>
</dbReference>